<proteinExistence type="predicted"/>
<gene>
    <name evidence="2" type="ORF">L596_004268</name>
</gene>
<evidence type="ECO:0000313" key="2">
    <source>
        <dbReference type="EMBL" id="TMS37311.1"/>
    </source>
</evidence>
<reference evidence="2 3" key="2">
    <citation type="journal article" date="2019" name="G3 (Bethesda)">
        <title>Hybrid Assembly of the Genome of the Entomopathogenic Nematode Steinernema carpocapsae Identifies the X-Chromosome.</title>
        <authorList>
            <person name="Serra L."/>
            <person name="Macchietto M."/>
            <person name="Macias-Munoz A."/>
            <person name="McGill C.J."/>
            <person name="Rodriguez I.M."/>
            <person name="Rodriguez B."/>
            <person name="Murad R."/>
            <person name="Mortazavi A."/>
        </authorList>
    </citation>
    <scope>NUCLEOTIDE SEQUENCE [LARGE SCALE GENOMIC DNA]</scope>
    <source>
        <strain evidence="2 3">ALL</strain>
    </source>
</reference>
<reference evidence="2 3" key="1">
    <citation type="journal article" date="2015" name="Genome Biol.">
        <title>Comparative genomics of Steinernema reveals deeply conserved gene regulatory networks.</title>
        <authorList>
            <person name="Dillman A.R."/>
            <person name="Macchietto M."/>
            <person name="Porter C.F."/>
            <person name="Rogers A."/>
            <person name="Williams B."/>
            <person name="Antoshechkin I."/>
            <person name="Lee M.M."/>
            <person name="Goodwin Z."/>
            <person name="Lu X."/>
            <person name="Lewis E.E."/>
            <person name="Goodrich-Blair H."/>
            <person name="Stock S.P."/>
            <person name="Adams B.J."/>
            <person name="Sternberg P.W."/>
            <person name="Mortazavi A."/>
        </authorList>
    </citation>
    <scope>NUCLEOTIDE SEQUENCE [LARGE SCALE GENOMIC DNA]</scope>
    <source>
        <strain evidence="2 3">ALL</strain>
    </source>
</reference>
<feature type="domain" description="DUF7596" evidence="1">
    <location>
        <begin position="29"/>
        <end position="180"/>
    </location>
</feature>
<keyword evidence="3" id="KW-1185">Reference proteome</keyword>
<comment type="caution">
    <text evidence="2">The sequence shown here is derived from an EMBL/GenBank/DDBJ whole genome shotgun (WGS) entry which is preliminary data.</text>
</comment>
<name>A0A4U8UVE4_STECR</name>
<dbReference type="AlphaFoldDB" id="A0A4U8UVE4"/>
<dbReference type="EMBL" id="CM016762">
    <property type="protein sequence ID" value="TMS37311.1"/>
    <property type="molecule type" value="Genomic_DNA"/>
</dbReference>
<dbReference type="STRING" id="34508.A0A4U8UVE4"/>
<dbReference type="Pfam" id="PF24524">
    <property type="entry name" value="DUF7596"/>
    <property type="match status" value="1"/>
</dbReference>
<sequence>MDVLLLKGVNELIGECKTQRVLGGGLLPLNNNASVLEIEQITTVTVVDEDGQTPVAFGAFNRYSANQAYCMLNEIVDKYRKNFVKVEKMDSNKRNVVFKITQVLEERTSLGGLPQYFAAFAERSAQPLLQHVVDQLLAHTVGTKNMDVKKNITADLYSQDNKEYNTYDDALWRDHSGFVVTDRFRYYEIDIPKKTLLSIASKQASSGVNLRFDNLNKKSESFFGDYDSSIAIVHRQDFLDFFMGLHGVQGTIAFDEGSEPVGYVLSYNDRILQCYAETPSIGSELLARHVESMKFKNVKMFAKFDSEWMTQELLDAASSVRRVRRFHTRTMPAQVKWSKVFAVNAGLHLF</sequence>
<evidence type="ECO:0000313" key="3">
    <source>
        <dbReference type="Proteomes" id="UP000298663"/>
    </source>
</evidence>
<dbReference type="OrthoDB" id="5801741at2759"/>
<dbReference type="Proteomes" id="UP000298663">
    <property type="component" value="Chromosome X"/>
</dbReference>
<evidence type="ECO:0000259" key="1">
    <source>
        <dbReference type="Pfam" id="PF24524"/>
    </source>
</evidence>
<dbReference type="EMBL" id="AZBU02000001">
    <property type="protein sequence ID" value="TMS37311.1"/>
    <property type="molecule type" value="Genomic_DNA"/>
</dbReference>
<protein>
    <recommendedName>
        <fullName evidence="1">DUF7596 domain-containing protein</fullName>
    </recommendedName>
</protein>
<accession>A0A4U8UVE4</accession>
<organism evidence="2 3">
    <name type="scientific">Steinernema carpocapsae</name>
    <name type="common">Entomopathogenic nematode</name>
    <dbReference type="NCBI Taxonomy" id="34508"/>
    <lineage>
        <taxon>Eukaryota</taxon>
        <taxon>Metazoa</taxon>
        <taxon>Ecdysozoa</taxon>
        <taxon>Nematoda</taxon>
        <taxon>Chromadorea</taxon>
        <taxon>Rhabditida</taxon>
        <taxon>Tylenchina</taxon>
        <taxon>Panagrolaimomorpha</taxon>
        <taxon>Strongyloidoidea</taxon>
        <taxon>Steinernematidae</taxon>
        <taxon>Steinernema</taxon>
    </lineage>
</organism>
<dbReference type="InterPro" id="IPR056017">
    <property type="entry name" value="DUF7596"/>
</dbReference>